<sequence length="296" mass="33765">MDKIRITKDENGAVILRFEKREDCEKYTVYFRRENGRFKFLIATEKTAVRVNAVEGLCYFRVTGQTSGGRTVNIGTVDTSSLMKRTGFITMGSYNVQKIVERSPKFTADNTVRKISPLAAFFPEKIDNSDAQGESRTFEYIKENRSDYFIFDFYGTAVHGLVKTENSFLTGGIDGNEKHGEKLPNILPEDVYKPLVDIFAKEILKLYSADKIILVRTISPEFYAIGRQVRKSTPKNKLNAFLEDIENYFIKKVHPVIMDLSGRYFGDLSLTGDGKEAVFNRFYFADCEKALDEITS</sequence>
<reference evidence="1" key="1">
    <citation type="journal article" date="2013" name="Environ. Microbiol.">
        <title>Microbiota from the distal guts of lean and obese adolescents exhibit partial functional redundancy besides clear differences in community structure.</title>
        <authorList>
            <person name="Ferrer M."/>
            <person name="Ruiz A."/>
            <person name="Lanza F."/>
            <person name="Haange S.B."/>
            <person name="Oberbach A."/>
            <person name="Till H."/>
            <person name="Bargiela R."/>
            <person name="Campoy C."/>
            <person name="Segura M.T."/>
            <person name="Richter M."/>
            <person name="von Bergen M."/>
            <person name="Seifert J."/>
            <person name="Suarez A."/>
        </authorList>
    </citation>
    <scope>NUCLEOTIDE SEQUENCE</scope>
</reference>
<protein>
    <submittedName>
        <fullName evidence="1">Uncharacterized protein</fullName>
    </submittedName>
</protein>
<name>K1T035_9ZZZZ</name>
<dbReference type="AlphaFoldDB" id="K1T035"/>
<dbReference type="EMBL" id="AJWY01008505">
    <property type="protein sequence ID" value="EKC61019.1"/>
    <property type="molecule type" value="Genomic_DNA"/>
</dbReference>
<comment type="caution">
    <text evidence="1">The sequence shown here is derived from an EMBL/GenBank/DDBJ whole genome shotgun (WGS) entry which is preliminary data.</text>
</comment>
<feature type="non-terminal residue" evidence="1">
    <location>
        <position position="296"/>
    </location>
</feature>
<gene>
    <name evidence="1" type="ORF">LEA_12563</name>
</gene>
<evidence type="ECO:0000313" key="1">
    <source>
        <dbReference type="EMBL" id="EKC61019.1"/>
    </source>
</evidence>
<proteinExistence type="predicted"/>
<accession>K1T035</accession>
<organism evidence="1">
    <name type="scientific">human gut metagenome</name>
    <dbReference type="NCBI Taxonomy" id="408170"/>
    <lineage>
        <taxon>unclassified sequences</taxon>
        <taxon>metagenomes</taxon>
        <taxon>organismal metagenomes</taxon>
    </lineage>
</organism>